<reference evidence="1" key="1">
    <citation type="submission" date="2024-02" db="EMBL/GenBank/DDBJ databases">
        <authorList>
            <consortium name="ELIXIR-Norway"/>
            <consortium name="Elixir Norway"/>
        </authorList>
    </citation>
    <scope>NUCLEOTIDE SEQUENCE</scope>
</reference>
<accession>A0ABP0URP3</accession>
<organism evidence="1 2">
    <name type="scientific">Sphagnum troendelagicum</name>
    <dbReference type="NCBI Taxonomy" id="128251"/>
    <lineage>
        <taxon>Eukaryota</taxon>
        <taxon>Viridiplantae</taxon>
        <taxon>Streptophyta</taxon>
        <taxon>Embryophyta</taxon>
        <taxon>Bryophyta</taxon>
        <taxon>Sphagnophytina</taxon>
        <taxon>Sphagnopsida</taxon>
        <taxon>Sphagnales</taxon>
        <taxon>Sphagnaceae</taxon>
        <taxon>Sphagnum</taxon>
    </lineage>
</organism>
<dbReference type="Proteomes" id="UP001497512">
    <property type="component" value="Chromosome 6"/>
</dbReference>
<name>A0ABP0URP3_9BRYO</name>
<keyword evidence="2" id="KW-1185">Reference proteome</keyword>
<sequence length="438" mass="47680">MEAKENSGLPSPPLQYRNFLSDLNSESSSHIVSESKAAYRLLLGADHNFHGSSSSKPSCEIHDNNNTRIGRLPKLTLCTGQESESGSETAGGSNLRPALLSKDCSVPSASHSCGAESEVCSGGAGDVETESSRRANLITFLPETPSHLNTSSSTPSSLLSPSALCNPSLQWNNAHLQNSTLANPFLQQLSPTSPSRVLPQQPHQNPSLQLFPLCQNHVRQVLFPHVQNPAAPLLHHHRNPHGVVSPPPPPQVTTVGNPSLIPSSSYYYYSDSNQSSTWSSNEMSETNSTARFKQIWPYYNEDSNKLQQQQSLAEEECKGATTSLSHDVHDDDGARCNRRRIIDLNHLEQFHGASSEAVVLTADDSNRILWANAAFAKASSEKTSNRMQLIGPHIDPLGIPTQLASVMFRPHSQVPACNATLWGFLKKFIVAGYGNQKH</sequence>
<proteinExistence type="predicted"/>
<dbReference type="EMBL" id="OZ019898">
    <property type="protein sequence ID" value="CAK9228582.1"/>
    <property type="molecule type" value="Genomic_DNA"/>
</dbReference>
<evidence type="ECO:0000313" key="1">
    <source>
        <dbReference type="EMBL" id="CAK9228582.1"/>
    </source>
</evidence>
<evidence type="ECO:0008006" key="3">
    <source>
        <dbReference type="Google" id="ProtNLM"/>
    </source>
</evidence>
<evidence type="ECO:0000313" key="2">
    <source>
        <dbReference type="Proteomes" id="UP001497512"/>
    </source>
</evidence>
<gene>
    <name evidence="1" type="ORF">CSSPTR1EN2_LOCUS19222</name>
</gene>
<protein>
    <recommendedName>
        <fullName evidence="3">PAS domain-containing protein</fullName>
    </recommendedName>
</protein>